<dbReference type="PROSITE" id="PS51821">
    <property type="entry name" value="VELVET"/>
    <property type="match status" value="1"/>
</dbReference>
<accession>A0ABP1D055</accession>
<feature type="compositionally biased region" description="Low complexity" evidence="5">
    <location>
        <begin position="269"/>
        <end position="287"/>
    </location>
</feature>
<feature type="compositionally biased region" description="Low complexity" evidence="5">
    <location>
        <begin position="350"/>
        <end position="377"/>
    </location>
</feature>
<organism evidence="7 8">
    <name type="scientific">Somion occarium</name>
    <dbReference type="NCBI Taxonomy" id="3059160"/>
    <lineage>
        <taxon>Eukaryota</taxon>
        <taxon>Fungi</taxon>
        <taxon>Dikarya</taxon>
        <taxon>Basidiomycota</taxon>
        <taxon>Agaricomycotina</taxon>
        <taxon>Agaricomycetes</taxon>
        <taxon>Polyporales</taxon>
        <taxon>Cerrenaceae</taxon>
        <taxon>Somion</taxon>
    </lineage>
</organism>
<feature type="compositionally biased region" description="Polar residues" evidence="5">
    <location>
        <begin position="215"/>
        <end position="225"/>
    </location>
</feature>
<evidence type="ECO:0000256" key="1">
    <source>
        <dbReference type="ARBA" id="ARBA00004123"/>
    </source>
</evidence>
<feature type="domain" description="Velvet" evidence="6">
    <location>
        <begin position="33"/>
        <end position="504"/>
    </location>
</feature>
<dbReference type="InterPro" id="IPR037525">
    <property type="entry name" value="Velvet_dom"/>
</dbReference>
<dbReference type="PANTHER" id="PTHR33572">
    <property type="entry name" value="SPORE DEVELOPMENT REGULATOR VOSA"/>
    <property type="match status" value="1"/>
</dbReference>
<evidence type="ECO:0000313" key="7">
    <source>
        <dbReference type="EMBL" id="CAL1701291.1"/>
    </source>
</evidence>
<feature type="region of interest" description="Disordered" evidence="5">
    <location>
        <begin position="118"/>
        <end position="394"/>
    </location>
</feature>
<gene>
    <name evidence="7" type="ORF">GFSPODELE1_LOCUS3516</name>
</gene>
<evidence type="ECO:0000256" key="4">
    <source>
        <dbReference type="ARBA" id="ARBA00023242"/>
    </source>
</evidence>
<dbReference type="InterPro" id="IPR021740">
    <property type="entry name" value="Velvet"/>
</dbReference>
<evidence type="ECO:0000256" key="2">
    <source>
        <dbReference type="ARBA" id="ARBA00023015"/>
    </source>
</evidence>
<keyword evidence="4" id="KW-0539">Nucleus</keyword>
<dbReference type="Pfam" id="PF11754">
    <property type="entry name" value="Velvet"/>
    <property type="match status" value="1"/>
</dbReference>
<name>A0ABP1D055_9APHY</name>
<keyword evidence="8" id="KW-1185">Reference proteome</keyword>
<feature type="compositionally biased region" description="Polar residues" evidence="5">
    <location>
        <begin position="295"/>
        <end position="322"/>
    </location>
</feature>
<dbReference type="InterPro" id="IPR038491">
    <property type="entry name" value="Velvet_dom_sf"/>
</dbReference>
<protein>
    <recommendedName>
        <fullName evidence="6">Velvet domain-containing protein</fullName>
    </recommendedName>
</protein>
<dbReference type="PANTHER" id="PTHR33572:SF3">
    <property type="entry name" value="VELVET COMPLEX SUBUNIT B"/>
    <property type="match status" value="1"/>
</dbReference>
<feature type="compositionally biased region" description="Polar residues" evidence="5">
    <location>
        <begin position="133"/>
        <end position="143"/>
    </location>
</feature>
<feature type="region of interest" description="Disordered" evidence="5">
    <location>
        <begin position="1"/>
        <end position="29"/>
    </location>
</feature>
<evidence type="ECO:0000256" key="3">
    <source>
        <dbReference type="ARBA" id="ARBA00023163"/>
    </source>
</evidence>
<evidence type="ECO:0000313" key="8">
    <source>
        <dbReference type="Proteomes" id="UP001497453"/>
    </source>
</evidence>
<comment type="subcellular location">
    <subcellularLocation>
        <location evidence="1">Nucleus</location>
    </subcellularLocation>
</comment>
<dbReference type="Proteomes" id="UP001497453">
    <property type="component" value="Chromosome 2"/>
</dbReference>
<feature type="region of interest" description="Disordered" evidence="5">
    <location>
        <begin position="495"/>
        <end position="530"/>
    </location>
</feature>
<evidence type="ECO:0000259" key="6">
    <source>
        <dbReference type="PROSITE" id="PS51821"/>
    </source>
</evidence>
<dbReference type="Gene3D" id="2.60.40.3960">
    <property type="entry name" value="Velvet domain"/>
    <property type="match status" value="2"/>
</dbReference>
<reference evidence="8" key="1">
    <citation type="submission" date="2024-04" db="EMBL/GenBank/DDBJ databases">
        <authorList>
            <person name="Shaw F."/>
            <person name="Minotto A."/>
        </authorList>
    </citation>
    <scope>NUCLEOTIDE SEQUENCE [LARGE SCALE GENOMIC DNA]</scope>
</reference>
<feature type="compositionally biased region" description="Polar residues" evidence="5">
    <location>
        <begin position="12"/>
        <end position="29"/>
    </location>
</feature>
<keyword evidence="2" id="KW-0805">Transcription regulation</keyword>
<feature type="compositionally biased region" description="Low complexity" evidence="5">
    <location>
        <begin position="144"/>
        <end position="166"/>
    </location>
</feature>
<evidence type="ECO:0000256" key="5">
    <source>
        <dbReference type="SAM" id="MobiDB-lite"/>
    </source>
</evidence>
<sequence length="530" mass="57901">MIQKIANPMTRGGSTSAAPTRQATANESPETWGRWIGRKLYTLEVVQDPQRARMCGFGDKDRRPLAPAAVAKMVVKREDDSIVDPDDVDCSFFLVTVDLWSADGKHEMNLVLHPTSSDRYVPATAPKVKRKTTNSSSGPTSQRSGRQSPTPSGPPSTTSQYPQSSGMTPFMSPSASHYGGQGYPFPQQESNSFQPIQPYGPPSDGQTWGYGQASMERSSQHSSGTTPGGTVAYNSATSPPSAEGNWHMQGSSREEPESYRTWPQEQSYSSIDSSHAAAPSSSSIDPSLRGPPAPSSNEHGPNWSNNTDAYGQSRYTQDQYNQGPPPQHSPTTSHHSHHPPHPPPVDTSMYASAQYAQQQHQQQAQSHYHHQSGYSQQPTQENTPGSTIPPLPRHTYTRTLVGPLSANACRLLDEHRKPGIFFLFQDLSIRTEGTFRLRLRLMNIGAPPAPEPGAFRVHTDSSPILAQTFTQPFIVYSAKRFPGVPDTTALSIALGSQGQKLPLRNRNGSSKQGRKRRRDGSDESGDESDE</sequence>
<proteinExistence type="predicted"/>
<keyword evidence="3" id="KW-0804">Transcription</keyword>
<dbReference type="EMBL" id="OZ037945">
    <property type="protein sequence ID" value="CAL1701291.1"/>
    <property type="molecule type" value="Genomic_DNA"/>
</dbReference>